<feature type="region of interest" description="Disordered" evidence="1">
    <location>
        <begin position="116"/>
        <end position="136"/>
    </location>
</feature>
<feature type="non-terminal residue" evidence="2">
    <location>
        <position position="1"/>
    </location>
</feature>
<name>A0A814JWC1_9BILA</name>
<reference evidence="2" key="1">
    <citation type="submission" date="2021-02" db="EMBL/GenBank/DDBJ databases">
        <authorList>
            <person name="Nowell W R."/>
        </authorList>
    </citation>
    <scope>NUCLEOTIDE SEQUENCE</scope>
</reference>
<accession>A0A814JWC1</accession>
<proteinExistence type="predicted"/>
<dbReference type="EMBL" id="CAJOBC010004085">
    <property type="protein sequence ID" value="CAF3814065.1"/>
    <property type="molecule type" value="Genomic_DNA"/>
</dbReference>
<evidence type="ECO:0000313" key="2">
    <source>
        <dbReference type="EMBL" id="CAF1044049.1"/>
    </source>
</evidence>
<dbReference type="AlphaFoldDB" id="A0A814JWC1"/>
<dbReference type="Proteomes" id="UP000663829">
    <property type="component" value="Unassembled WGS sequence"/>
</dbReference>
<feature type="compositionally biased region" description="Basic and acidic residues" evidence="1">
    <location>
        <begin position="116"/>
        <end position="125"/>
    </location>
</feature>
<dbReference type="EMBL" id="CAJNOQ010004086">
    <property type="protein sequence ID" value="CAF1044049.1"/>
    <property type="molecule type" value="Genomic_DNA"/>
</dbReference>
<protein>
    <submittedName>
        <fullName evidence="2">Uncharacterized protein</fullName>
    </submittedName>
</protein>
<sequence>PDLASVKATTSRQSIYTLSAKIDTSKIKLTPQERRLLNVTGYKEEKNLKLMKYVFLYFANENNMDIDYENTKYLKDTLDRTKFEEAARDICHSLSMKHVTRTKLIEFLTILKDDFQPKAEPRPNETKPLTGSHSISSESLLQIPNNRALNTDQDIADRVDECFRTNNNAEELDLNQVLDYFLGKNDKTVKRTKRNWTKRMKRIRHRESQRQKH</sequence>
<keyword evidence="4" id="KW-1185">Reference proteome</keyword>
<comment type="caution">
    <text evidence="2">The sequence shown here is derived from an EMBL/GenBank/DDBJ whole genome shotgun (WGS) entry which is preliminary data.</text>
</comment>
<evidence type="ECO:0000313" key="3">
    <source>
        <dbReference type="EMBL" id="CAF3814065.1"/>
    </source>
</evidence>
<feature type="compositionally biased region" description="Polar residues" evidence="1">
    <location>
        <begin position="127"/>
        <end position="136"/>
    </location>
</feature>
<organism evidence="2 4">
    <name type="scientific">Didymodactylos carnosus</name>
    <dbReference type="NCBI Taxonomy" id="1234261"/>
    <lineage>
        <taxon>Eukaryota</taxon>
        <taxon>Metazoa</taxon>
        <taxon>Spiralia</taxon>
        <taxon>Gnathifera</taxon>
        <taxon>Rotifera</taxon>
        <taxon>Eurotatoria</taxon>
        <taxon>Bdelloidea</taxon>
        <taxon>Philodinida</taxon>
        <taxon>Philodinidae</taxon>
        <taxon>Didymodactylos</taxon>
    </lineage>
</organism>
<evidence type="ECO:0000256" key="1">
    <source>
        <dbReference type="SAM" id="MobiDB-lite"/>
    </source>
</evidence>
<gene>
    <name evidence="2" type="ORF">GPM918_LOCUS15932</name>
    <name evidence="3" type="ORF">SRO942_LOCUS15930</name>
</gene>
<dbReference type="Proteomes" id="UP000681722">
    <property type="component" value="Unassembled WGS sequence"/>
</dbReference>
<evidence type="ECO:0000313" key="4">
    <source>
        <dbReference type="Proteomes" id="UP000663829"/>
    </source>
</evidence>
<dbReference type="OrthoDB" id="9979622at2759"/>